<dbReference type="FunFam" id="3.40.50.300:FF:004780">
    <property type="entry name" value="DNA polymerase III subunit"/>
    <property type="match status" value="1"/>
</dbReference>
<dbReference type="AlphaFoldDB" id="P73507"/>
<dbReference type="InterPro" id="IPR006142">
    <property type="entry name" value="INTEIN"/>
</dbReference>
<dbReference type="eggNOG" id="COG1372">
    <property type="taxonomic scope" value="Bacteria"/>
</dbReference>
<keyword evidence="10" id="KW-0067">ATP-binding</keyword>
<gene>
    <name evidence="18" type="primary">dnaX</name>
</gene>
<evidence type="ECO:0000256" key="6">
    <source>
        <dbReference type="ARBA" id="ARBA00022723"/>
    </source>
</evidence>
<evidence type="ECO:0000256" key="11">
    <source>
        <dbReference type="ARBA" id="ARBA00022932"/>
    </source>
</evidence>
<dbReference type="SMART" id="SM00382">
    <property type="entry name" value="AAA"/>
    <property type="match status" value="1"/>
</dbReference>
<dbReference type="eggNOG" id="COG2812">
    <property type="taxonomic scope" value="Bacteria"/>
</dbReference>
<feature type="compositionally biased region" description="Pro residues" evidence="14">
    <location>
        <begin position="1024"/>
        <end position="1035"/>
    </location>
</feature>
<dbReference type="IntAct" id="P73507">
    <property type="interactions" value="5"/>
</dbReference>
<reference evidence="18 19" key="1">
    <citation type="journal article" date="1995" name="DNA Res.">
        <title>Sequence analysis of the genome of the unicellular cyanobacterium Synechocystis sp. strain PCC6803. I. Sequence features in the 1 Mb region from map positions 64% to 92% of the genome.</title>
        <authorList>
            <person name="Kaneko T."/>
            <person name="Tanaka A."/>
            <person name="Sato S."/>
            <person name="Kotani H."/>
            <person name="Sazuka T."/>
            <person name="Miyajima N."/>
            <person name="Sugiura M."/>
            <person name="Tabata S."/>
        </authorList>
    </citation>
    <scope>NUCLEOTIDE SEQUENCE [LARGE SCALE GENOMIC DNA]</scope>
    <source>
        <strain evidence="19">ATCC 27184 / PCC 6803 / Kazusa</strain>
    </source>
</reference>
<dbReference type="STRING" id="1148.gene:10498412"/>
<keyword evidence="7" id="KW-0547">Nucleotide-binding</keyword>
<keyword evidence="5" id="KW-0235">DNA replication</keyword>
<dbReference type="CDD" id="cd00081">
    <property type="entry name" value="Hint"/>
    <property type="match status" value="2"/>
</dbReference>
<dbReference type="GO" id="GO:0003677">
    <property type="term" value="F:DNA binding"/>
    <property type="evidence" value="ECO:0007669"/>
    <property type="project" value="InterPro"/>
</dbReference>
<dbReference type="InterPro" id="IPR003593">
    <property type="entry name" value="AAA+_ATPase"/>
</dbReference>
<dbReference type="SUPFAM" id="SSF52540">
    <property type="entry name" value="P-loop containing nucleoside triphosphate hydrolases"/>
    <property type="match status" value="2"/>
</dbReference>
<dbReference type="InterPro" id="IPR006141">
    <property type="entry name" value="Intein_N"/>
</dbReference>
<evidence type="ECO:0000256" key="3">
    <source>
        <dbReference type="ARBA" id="ARBA00022679"/>
    </source>
</evidence>
<dbReference type="PANTHER" id="PTHR11669">
    <property type="entry name" value="REPLICATION FACTOR C / DNA POLYMERASE III GAMMA-TAU SUBUNIT"/>
    <property type="match status" value="1"/>
</dbReference>
<keyword evidence="19" id="KW-1185">Reference proteome</keyword>
<feature type="region of interest" description="Disordered" evidence="14">
    <location>
        <begin position="944"/>
        <end position="1116"/>
    </location>
</feature>
<dbReference type="SMART" id="SM00306">
    <property type="entry name" value="HintN"/>
    <property type="match status" value="1"/>
</dbReference>
<dbReference type="InterPro" id="IPR012763">
    <property type="entry name" value="DNA_pol_III_sug/sutau_N"/>
</dbReference>
<comment type="catalytic activity">
    <reaction evidence="13">
        <text>DNA(n) + a 2'-deoxyribonucleoside 5'-triphosphate = DNA(n+1) + diphosphate</text>
        <dbReference type="Rhea" id="RHEA:22508"/>
        <dbReference type="Rhea" id="RHEA-COMP:17339"/>
        <dbReference type="Rhea" id="RHEA-COMP:17340"/>
        <dbReference type="ChEBI" id="CHEBI:33019"/>
        <dbReference type="ChEBI" id="CHEBI:61560"/>
        <dbReference type="ChEBI" id="CHEBI:173112"/>
        <dbReference type="EC" id="2.7.7.7"/>
    </reaction>
</comment>
<dbReference type="SUPFAM" id="SSF51294">
    <property type="entry name" value="Hedgehog/intein (Hint) domain"/>
    <property type="match status" value="1"/>
</dbReference>
<dbReference type="InterPro" id="IPR027417">
    <property type="entry name" value="P-loop_NTPase"/>
</dbReference>
<name>P73507_SYNY3</name>
<dbReference type="GO" id="GO:0005524">
    <property type="term" value="F:ATP binding"/>
    <property type="evidence" value="ECO:0007669"/>
    <property type="project" value="UniProtKB-KW"/>
</dbReference>
<sequence length="1116" mass="122010">MAYEPLHHKYRPQTFADLVGQTAIAATLSNAIEQERIVPAYLFTGPRGTGKTSSARILAKSLNCIAGDRPTATPCGQCATCRAITNGSALDVIEIDAASNTGVDNIREIIERAQFAPVQCRYKVYVIDECLTGDSQVLTRNGLMSIDNPQIKGREVLSYNETLQQWEYKKVLRWLDRGEKQTLSIKTKNSTVRCTANHLIRTEQGWTRAENITPGMKILSPASVDVDNLSQSTALTASLGGLSGAINYEAINTDKKNTTLSLSLKKQKPQDPFVNADVAKNLIFQHFCSAKEEKLKVSNPIGEDIPTKKATDFGISEQKKLHQGQNRWEQKFSVLSTEPCLGMEVLTIPTHIADSPACDGPTAPSSQNGWNIKRQDWDVCHPKYDSQPIKAMGKVPSAVKPVVPQTLLMFSAQSNLEVKENKFLRNGSRISLKKEWLGGTWTTVPSLFPNLGVHQFSYTQRAFSRKKINLLLNGLPIEDIPPVQNPIAEALTAKPITTQKWEQWPPASGYRTWKSIPSPQWHTNFEEVESVTKGQVEKVYDLEVEDNHNFVANGLLVHNCHMLSTAAFNALLKTLEEPPERVVFVLATTDPQRVLPTIISRCQRFDYRRIPLQAMVDHLRYIAGRENINIDQPALTLVAQIANGGLRDAESLLDQLSLLPDLITPDKVWDLVGAVPEQDLLALLEAIASDDAETLLATCRQILNRGREPLVVLQNLASFYLNLLIAQTAPQRSDLVAVTAETWQALCDTAPQWQRGVILQGQQKLKESEIQIRNTTQPRLWLEVTLLGLLPSACGLDTGAVSQTAVRTPVAQPITPPKPSNVVTFPGGSHNHLTVVDSPTMIPVSEPIVLEEKLEADVEPSSFEPSNAHWDLTQLWSETLNNLGALSQSLFKSFGSLINLVGNNATVSVTTQQLLKIAAGKKDELEAALGQACGQSVKVNLVVGKPSTPETTPVNSAPPPSHSKPPAFAPEPSPPPTAAVNANPAPTVPPSPPAIARGPATSEIKPSPRRESNNFSNPSRPKPKPAPAMEEPPPTDIGDSATRKAIEQFAKNFDGEIVASDAAPKQESDNGDDLSTEPTAELGQQPMDHNGHLQINQPTVLNRPAIAPEEEEDLPF</sequence>
<dbReference type="InterPro" id="IPR045085">
    <property type="entry name" value="HLD_clamp_pol_III_gamma_tau"/>
</dbReference>
<keyword evidence="11" id="KW-0239">DNA-directed DNA polymerase</keyword>
<keyword evidence="12" id="KW-0651">Protein splicing</keyword>
<dbReference type="Gene3D" id="1.20.272.10">
    <property type="match status" value="1"/>
</dbReference>
<dbReference type="Pfam" id="PF13177">
    <property type="entry name" value="DNA_pol3_delta2"/>
    <property type="match status" value="2"/>
</dbReference>
<dbReference type="Pfam" id="PF22608">
    <property type="entry name" value="DNAX_ATPase_lid"/>
    <property type="match status" value="1"/>
</dbReference>
<dbReference type="Pfam" id="PF12169">
    <property type="entry name" value="DNA_pol3_gamma3"/>
    <property type="match status" value="1"/>
</dbReference>
<dbReference type="InterPro" id="IPR050238">
    <property type="entry name" value="DNA_Rep/Repair_Clamp_Loader"/>
</dbReference>
<dbReference type="InterPro" id="IPR030934">
    <property type="entry name" value="Intein_C"/>
</dbReference>
<dbReference type="CDD" id="cd00009">
    <property type="entry name" value="AAA"/>
    <property type="match status" value="1"/>
</dbReference>
<dbReference type="Gene3D" id="2.170.16.10">
    <property type="entry name" value="Hedgehog/Intein (Hint) domain"/>
    <property type="match status" value="1"/>
</dbReference>
<dbReference type="NCBIfam" id="TIGR01443">
    <property type="entry name" value="intein_Cterm"/>
    <property type="match status" value="1"/>
</dbReference>
<proteinExistence type="inferred from homology"/>
<evidence type="ECO:0000256" key="7">
    <source>
        <dbReference type="ARBA" id="ARBA00022741"/>
    </source>
</evidence>
<reference evidence="18 19" key="2">
    <citation type="journal article" date="1996" name="DNA Res.">
        <title>Sequence analysis of the genome of the unicellular cyanobacterium Synechocystis sp. strain PCC6803. II. Sequence determination of the entire genome and assignment of potential protein-coding regions.</title>
        <authorList>
            <person name="Kaneko T."/>
            <person name="Sato S."/>
            <person name="Kotani H."/>
            <person name="Tanaka A."/>
            <person name="Asamizu E."/>
            <person name="Nakamura Y."/>
            <person name="Miyajima N."/>
            <person name="Hirosawa M."/>
            <person name="Sugiura M."/>
            <person name="Sasamoto S."/>
            <person name="Kimura T."/>
            <person name="Hosouchi T."/>
            <person name="Matsuno A."/>
            <person name="Muraki A."/>
            <person name="Nakazaki N."/>
            <person name="Naruo K."/>
            <person name="Okumura S."/>
            <person name="Shimpo S."/>
            <person name="Takeuchi C."/>
            <person name="Wada T."/>
            <person name="Watanabe A."/>
            <person name="Yamada M."/>
            <person name="Yasuda M."/>
            <person name="Tabata S."/>
        </authorList>
    </citation>
    <scope>NUCLEOTIDE SEQUENCE [LARGE SCALE GENOMIC DNA]</scope>
    <source>
        <strain evidence="19">ATCC 27184 / PCC 6803 / Kazusa</strain>
    </source>
</reference>
<evidence type="ECO:0000256" key="8">
    <source>
        <dbReference type="ARBA" id="ARBA00022813"/>
    </source>
</evidence>
<protein>
    <recommendedName>
        <fullName evidence="2">DNA-directed DNA polymerase</fullName>
        <ecNumber evidence="2">2.7.7.7</ecNumber>
    </recommendedName>
</protein>
<keyword evidence="4" id="KW-0548">Nucleotidyltransferase</keyword>
<evidence type="ECO:0000259" key="17">
    <source>
        <dbReference type="SMART" id="SM00382"/>
    </source>
</evidence>
<dbReference type="Gene3D" id="3.40.50.300">
    <property type="entry name" value="P-loop containing nucleotide triphosphate hydrolases"/>
    <property type="match status" value="2"/>
</dbReference>
<dbReference type="InterPro" id="IPR003586">
    <property type="entry name" value="Hint_dom_C"/>
</dbReference>
<dbReference type="PROSITE" id="PS50817">
    <property type="entry name" value="INTEIN_N_TER"/>
    <property type="match status" value="1"/>
</dbReference>
<dbReference type="NCBIfam" id="TIGR01445">
    <property type="entry name" value="intein_Nterm"/>
    <property type="match status" value="1"/>
</dbReference>
<evidence type="ECO:0000256" key="2">
    <source>
        <dbReference type="ARBA" id="ARBA00012417"/>
    </source>
</evidence>
<feature type="domain" description="AAA+ ATPase" evidence="17">
    <location>
        <begin position="37"/>
        <end position="230"/>
    </location>
</feature>
<evidence type="ECO:0000256" key="5">
    <source>
        <dbReference type="ARBA" id="ARBA00022705"/>
    </source>
</evidence>
<dbReference type="Proteomes" id="UP000001425">
    <property type="component" value="Chromosome"/>
</dbReference>
<dbReference type="GO" id="GO:0046872">
    <property type="term" value="F:metal ion binding"/>
    <property type="evidence" value="ECO:0007669"/>
    <property type="project" value="UniProtKB-KW"/>
</dbReference>
<dbReference type="SUPFAM" id="SSF48019">
    <property type="entry name" value="post-AAA+ oligomerization domain-like"/>
    <property type="match status" value="1"/>
</dbReference>
<dbReference type="PaxDb" id="1148-1652627"/>
<dbReference type="EMBL" id="BA000022">
    <property type="protein sequence ID" value="BAA17547.1"/>
    <property type="molecule type" value="Genomic_DNA"/>
</dbReference>
<evidence type="ECO:0000256" key="14">
    <source>
        <dbReference type="SAM" id="MobiDB-lite"/>
    </source>
</evidence>
<dbReference type="FunFam" id="1.10.8.60:FF:000013">
    <property type="entry name" value="DNA polymerase III subunit gamma/tau"/>
    <property type="match status" value="1"/>
</dbReference>
<dbReference type="InParanoid" id="P73507"/>
<dbReference type="GO" id="GO:0016539">
    <property type="term" value="P:intein-mediated protein splicing"/>
    <property type="evidence" value="ECO:0007669"/>
    <property type="project" value="InterPro"/>
</dbReference>
<evidence type="ECO:0000259" key="15">
    <source>
        <dbReference type="SMART" id="SM00305"/>
    </source>
</evidence>
<evidence type="ECO:0000313" key="19">
    <source>
        <dbReference type="Proteomes" id="UP000001425"/>
    </source>
</evidence>
<dbReference type="KEGG" id="syn:sll1360"/>
<dbReference type="GO" id="GO:0009360">
    <property type="term" value="C:DNA polymerase III complex"/>
    <property type="evidence" value="ECO:0007669"/>
    <property type="project" value="InterPro"/>
</dbReference>
<dbReference type="InterPro" id="IPR008921">
    <property type="entry name" value="DNA_pol3_clamp-load_cplx_C"/>
</dbReference>
<keyword evidence="6" id="KW-0479">Metal-binding</keyword>
<evidence type="ECO:0000256" key="4">
    <source>
        <dbReference type="ARBA" id="ARBA00022695"/>
    </source>
</evidence>
<dbReference type="GO" id="GO:0006260">
    <property type="term" value="P:DNA replication"/>
    <property type="evidence" value="ECO:0007669"/>
    <property type="project" value="UniProtKB-KW"/>
</dbReference>
<dbReference type="EnsemblBacteria" id="BAA17547">
    <property type="protein sequence ID" value="BAA17547"/>
    <property type="gene ID" value="BAA17547"/>
</dbReference>
<dbReference type="PANTHER" id="PTHR11669:SF0">
    <property type="entry name" value="PROTEIN STICHEL-LIKE 2"/>
    <property type="match status" value="1"/>
</dbReference>
<evidence type="ECO:0000256" key="1">
    <source>
        <dbReference type="ARBA" id="ARBA00006360"/>
    </source>
</evidence>
<evidence type="ECO:0000259" key="16">
    <source>
        <dbReference type="SMART" id="SM00306"/>
    </source>
</evidence>
<dbReference type="FunFam" id="3.40.50.300:FF:000014">
    <property type="entry name" value="DNA polymerase III subunit gamma/tau"/>
    <property type="match status" value="1"/>
</dbReference>
<dbReference type="GO" id="GO:0003887">
    <property type="term" value="F:DNA-directed DNA polymerase activity"/>
    <property type="evidence" value="ECO:0007669"/>
    <property type="project" value="UniProtKB-KW"/>
</dbReference>
<organism evidence="18 19">
    <name type="scientific">Synechocystis sp. (strain ATCC 27184 / PCC 6803 / Kazusa)</name>
    <dbReference type="NCBI Taxonomy" id="1111708"/>
    <lineage>
        <taxon>Bacteria</taxon>
        <taxon>Bacillati</taxon>
        <taxon>Cyanobacteriota</taxon>
        <taxon>Cyanophyceae</taxon>
        <taxon>Synechococcales</taxon>
        <taxon>Merismopediaceae</taxon>
        <taxon>Synechocystis</taxon>
    </lineage>
</organism>
<keyword evidence="8" id="KW-0068">Autocatalytic cleavage</keyword>
<evidence type="ECO:0000256" key="10">
    <source>
        <dbReference type="ARBA" id="ARBA00022840"/>
    </source>
</evidence>
<dbReference type="InterPro" id="IPR036844">
    <property type="entry name" value="Hint_dom_sf"/>
</dbReference>
<dbReference type="PRINTS" id="PR00379">
    <property type="entry name" value="INTEIN"/>
</dbReference>
<dbReference type="InterPro" id="IPR003587">
    <property type="entry name" value="Hint_dom_N"/>
</dbReference>
<evidence type="ECO:0000256" key="13">
    <source>
        <dbReference type="ARBA" id="ARBA00049244"/>
    </source>
</evidence>
<keyword evidence="3" id="KW-0808">Transferase</keyword>
<dbReference type="NCBIfam" id="TIGR02397">
    <property type="entry name" value="dnaX_nterm"/>
    <property type="match status" value="2"/>
</dbReference>
<dbReference type="PROSITE" id="PS50818">
    <property type="entry name" value="INTEIN_C_TER"/>
    <property type="match status" value="1"/>
</dbReference>
<feature type="domain" description="Hint" evidence="16">
    <location>
        <begin position="128"/>
        <end position="222"/>
    </location>
</feature>
<accession>P73507</accession>
<dbReference type="PIR" id="S77213">
    <property type="entry name" value="S77213"/>
</dbReference>
<dbReference type="CDD" id="cd18137">
    <property type="entry name" value="HLD_clamp_pol_III_gamma_tau"/>
    <property type="match status" value="1"/>
</dbReference>
<feature type="domain" description="Hint" evidence="15">
    <location>
        <begin position="520"/>
        <end position="565"/>
    </location>
</feature>
<dbReference type="InterPro" id="IPR022754">
    <property type="entry name" value="DNA_pol_III_gamma-3"/>
</dbReference>
<dbReference type="SMART" id="SM00305">
    <property type="entry name" value="HintC"/>
    <property type="match status" value="1"/>
</dbReference>
<evidence type="ECO:0000256" key="9">
    <source>
        <dbReference type="ARBA" id="ARBA00022833"/>
    </source>
</evidence>
<feature type="compositionally biased region" description="Pro residues" evidence="14">
    <location>
        <begin position="956"/>
        <end position="977"/>
    </location>
</feature>
<evidence type="ECO:0000256" key="12">
    <source>
        <dbReference type="ARBA" id="ARBA00023000"/>
    </source>
</evidence>
<keyword evidence="9" id="KW-0862">Zinc</keyword>
<dbReference type="EC" id="2.7.7.7" evidence="2"/>
<comment type="similarity">
    <text evidence="1">Belongs to the DnaX/STICHEL family.</text>
</comment>
<dbReference type="Gene3D" id="1.10.8.60">
    <property type="match status" value="1"/>
</dbReference>
<evidence type="ECO:0000313" key="18">
    <source>
        <dbReference type="EMBL" id="BAA17547.1"/>
    </source>
</evidence>